<dbReference type="GO" id="GO:0005739">
    <property type="term" value="C:mitochondrion"/>
    <property type="evidence" value="ECO:0007669"/>
    <property type="project" value="TreeGrafter"/>
</dbReference>
<dbReference type="GO" id="GO:0005506">
    <property type="term" value="F:iron ion binding"/>
    <property type="evidence" value="ECO:0007669"/>
    <property type="project" value="InterPro"/>
</dbReference>
<feature type="domain" description="NIF system FeS cluster assembly NifU C-terminal" evidence="3">
    <location>
        <begin position="136"/>
        <end position="201"/>
    </location>
</feature>
<evidence type="ECO:0008006" key="7">
    <source>
        <dbReference type="Google" id="ProtNLM"/>
    </source>
</evidence>
<evidence type="ECO:0000256" key="1">
    <source>
        <dbReference type="ARBA" id="ARBA00006420"/>
    </source>
</evidence>
<sequence>MATASTSTQQLGMMAAKLAVVGTRTPCGFCGVTQVPVVLHRPFAGGAASVATSSKVAIFGRFLGLVILKLCPMGVIEWKKCVPAILKVYRSRLDNTLLLRAKLQLNVTGGQRSTVVRAVATPEASIDGLELTEDNVELVLDEVRPYLMSDGGNVALHEIDGLVVKLKLQGACGSCPSSMMTMKMGIERRLMEKIPEIIGVEQVMDEETGLALNEENVEKVLSEIRPYLVGTGGGELSLVKIDGPVVKVKIEGPAAGVMTVMTGTRVCARVPIAYLWCSKSAEFKGSLWLLAAFGREGRTDGRHQAESLIAIRESRGGAKEFVMMELPVIDLEEYLLARGGLEENGDAGQEFLALCQEVANCLRDTGALVIRDPRCTTEDNDRFLDMMEKYWSQSDAFKRQQERPDVFYQVGVTPEGIETPRCLFDQSLQERMNQLSEDARPHVPSGADPKWRYMWRFGPRPSNTGFQELSSDPVIPEGFPEWRDTLNDWGRKMISAVEGPHLLAPTGCDLSKYGKKGTVFAGYHYDLNFLTIHGRSRFPGLFIWLKDGRKVPVSVPPGCLLLQAGKELEWLTGGECSAGMHEVVVTDKTLAAVEAARKEGRSLWRVSSTVFGHIAYDAVLQPLGHFADAPRAHLYSPIVAGEYVKSELSVIKLKGKKIMSAQVAPLSSS</sequence>
<dbReference type="FunFam" id="3.30.300.130:FF:000003">
    <property type="entry name" value="NifU-like protein 3, chloroplastic"/>
    <property type="match status" value="1"/>
</dbReference>
<accession>A0A176VIL6</accession>
<protein>
    <recommendedName>
        <fullName evidence="7">Fe2OG dioxygenase domain-containing protein</fullName>
    </recommendedName>
</protein>
<dbReference type="PANTHER" id="PTHR11178:SF25">
    <property type="entry name" value="NIFU-LIKE PROTEIN 3, CHLOROPLASTIC"/>
    <property type="match status" value="1"/>
</dbReference>
<dbReference type="PANTHER" id="PTHR11178">
    <property type="entry name" value="IRON-SULFUR CLUSTER SCAFFOLD PROTEIN NFU-RELATED"/>
    <property type="match status" value="1"/>
</dbReference>
<dbReference type="Gene3D" id="2.60.120.330">
    <property type="entry name" value="B-lactam Antibiotic, Isopenicillin N Synthase, Chain"/>
    <property type="match status" value="2"/>
</dbReference>
<dbReference type="Pfam" id="PF01106">
    <property type="entry name" value="NifU"/>
    <property type="match status" value="1"/>
</dbReference>
<comment type="caution">
    <text evidence="5">The sequence shown here is derived from an EMBL/GenBank/DDBJ whole genome shotgun (WGS) entry which is preliminary data.</text>
</comment>
<dbReference type="InterPro" id="IPR001075">
    <property type="entry name" value="NIF_FeS_clus_asmbl_NifU_C"/>
</dbReference>
<gene>
    <name evidence="5" type="ORF">AXG93_154s1940</name>
</gene>
<dbReference type="GO" id="GO:0009570">
    <property type="term" value="C:chloroplast stroma"/>
    <property type="evidence" value="ECO:0007669"/>
    <property type="project" value="TreeGrafter"/>
</dbReference>
<dbReference type="InterPro" id="IPR034904">
    <property type="entry name" value="FSCA_dom_sf"/>
</dbReference>
<dbReference type="Gene3D" id="3.30.300.130">
    <property type="entry name" value="Fe-S cluster assembly (FSCA)"/>
    <property type="match status" value="2"/>
</dbReference>
<proteinExistence type="inferred from homology"/>
<dbReference type="GO" id="GO:0051536">
    <property type="term" value="F:iron-sulfur cluster binding"/>
    <property type="evidence" value="ECO:0007669"/>
    <property type="project" value="InterPro"/>
</dbReference>
<organism evidence="5 6">
    <name type="scientific">Marchantia polymorpha subsp. ruderalis</name>
    <dbReference type="NCBI Taxonomy" id="1480154"/>
    <lineage>
        <taxon>Eukaryota</taxon>
        <taxon>Viridiplantae</taxon>
        <taxon>Streptophyta</taxon>
        <taxon>Embryophyta</taxon>
        <taxon>Marchantiophyta</taxon>
        <taxon>Marchantiopsida</taxon>
        <taxon>Marchantiidae</taxon>
        <taxon>Marchantiales</taxon>
        <taxon>Marchantiaceae</taxon>
        <taxon>Marchantia</taxon>
    </lineage>
</organism>
<dbReference type="SUPFAM" id="SSF51197">
    <property type="entry name" value="Clavaminate synthase-like"/>
    <property type="match status" value="1"/>
</dbReference>
<dbReference type="SUPFAM" id="SSF117916">
    <property type="entry name" value="Fe-S cluster assembly (FSCA) domain-like"/>
    <property type="match status" value="2"/>
</dbReference>
<reference evidence="5" key="1">
    <citation type="submission" date="2016-03" db="EMBL/GenBank/DDBJ databases">
        <title>Mechanisms controlling the formation of the plant cell surface in tip-growing cells are functionally conserved among land plants.</title>
        <authorList>
            <person name="Honkanen S."/>
            <person name="Jones V.A."/>
            <person name="Morieri G."/>
            <person name="Champion C."/>
            <person name="Hetherington A.J."/>
            <person name="Kelly S."/>
            <person name="Saint-Marcoux D."/>
            <person name="Proust H."/>
            <person name="Prescott H."/>
            <person name="Dolan L."/>
        </authorList>
    </citation>
    <scope>NUCLEOTIDE SEQUENCE [LARGE SCALE GENOMIC DNA]</scope>
    <source>
        <tissue evidence="5">Whole gametophyte</tissue>
    </source>
</reference>
<evidence type="ECO:0000259" key="4">
    <source>
        <dbReference type="Pfam" id="PF03171"/>
    </source>
</evidence>
<dbReference type="GO" id="GO:0016226">
    <property type="term" value="P:iron-sulfur cluster assembly"/>
    <property type="evidence" value="ECO:0007669"/>
    <property type="project" value="InterPro"/>
</dbReference>
<dbReference type="InterPro" id="IPR044861">
    <property type="entry name" value="IPNS-like_FE2OG_OXY"/>
</dbReference>
<evidence type="ECO:0000256" key="2">
    <source>
        <dbReference type="ARBA" id="ARBA00011748"/>
    </source>
</evidence>
<comment type="similarity">
    <text evidence="1">Belongs to the NifU family.</text>
</comment>
<dbReference type="EMBL" id="LVLJ01003591">
    <property type="protein sequence ID" value="OAE20720.1"/>
    <property type="molecule type" value="Genomic_DNA"/>
</dbReference>
<dbReference type="AlphaFoldDB" id="A0A176VIL6"/>
<evidence type="ECO:0000313" key="6">
    <source>
        <dbReference type="Proteomes" id="UP000077202"/>
    </source>
</evidence>
<name>A0A176VIL6_MARPO</name>
<evidence type="ECO:0000259" key="3">
    <source>
        <dbReference type="Pfam" id="PF01106"/>
    </source>
</evidence>
<feature type="domain" description="Isopenicillin N synthase-like Fe(2+) 2OG dioxygenase" evidence="4">
    <location>
        <begin position="521"/>
        <end position="611"/>
    </location>
</feature>
<keyword evidence="6" id="KW-1185">Reference proteome</keyword>
<dbReference type="Proteomes" id="UP000077202">
    <property type="component" value="Unassembled WGS sequence"/>
</dbReference>
<dbReference type="Pfam" id="PF03171">
    <property type="entry name" value="2OG-FeII_Oxy"/>
    <property type="match status" value="1"/>
</dbReference>
<dbReference type="InterPro" id="IPR027443">
    <property type="entry name" value="IPNS-like_sf"/>
</dbReference>
<dbReference type="GO" id="GO:0005198">
    <property type="term" value="F:structural molecule activity"/>
    <property type="evidence" value="ECO:0007669"/>
    <property type="project" value="UniProtKB-ARBA"/>
</dbReference>
<evidence type="ECO:0000313" key="5">
    <source>
        <dbReference type="EMBL" id="OAE20720.1"/>
    </source>
</evidence>
<comment type="subunit">
    <text evidence="2">Homodimer; disulfide-linked.</text>
</comment>